<dbReference type="EMBL" id="CP066775">
    <property type="protein sequence ID" value="QQL49333.1"/>
    <property type="molecule type" value="Genomic_DNA"/>
</dbReference>
<gene>
    <name evidence="1" type="ORF">GO620_014315</name>
</gene>
<protein>
    <submittedName>
        <fullName evidence="1">Uncharacterized protein</fullName>
    </submittedName>
</protein>
<dbReference type="NCBIfam" id="NF047389">
    <property type="entry name" value="ATPase_Sll1717"/>
    <property type="match status" value="1"/>
</dbReference>
<dbReference type="AlphaFoldDB" id="A0A6I4HXN7"/>
<dbReference type="KEGG" id="mgik:GO620_014315"/>
<dbReference type="InterPro" id="IPR059206">
    <property type="entry name" value="Sll1717-like"/>
</dbReference>
<proteinExistence type="predicted"/>
<sequence>MSLEEYWKSLGFLSNPFQFSNADKEVEFLSEYFIKPDYFEDVWGDPYNPVSNIIYAPRGGGKTAQRIMIEKRAKLTDDILTITYTNHDLSQVVDINHVDLQYHLTYLNRLMLLAFFSRIETDDLKFAFAFNLTERQYIYKLARIYLYETPASFPNQAIASLKTISDHAIGLWNNFKEPIANIIRQISKAKGIEIDLSKVEIDKKLVMSHKDNFMNISSLLRRVGYKSLMVLIDKVDEQSLTGNNPEASFKLIEVLLKDLELIETPFVSFKFFLWDAIKQYTVVAARPDRVFPYDLKWTWSQMQEMLNQRVKSYSKGKVTEFLSLVPSTKMLGRIILFSELSPRDCIRICNRILSEQFKTDPTSKVFTEDVINQSLEIFCKEKAQELITNANNLRYLTKTNRVSFTIEDLVKNKVASDSPAVRNIIYPWTTAGYLKKIGLQSRKHAKAVNEYAFQDIRLAYMACPTLTIEEFVRSKAYRCRIASCREVFYRDFDSGDYTCPQCNTAAYS</sequence>
<keyword evidence="2" id="KW-1185">Reference proteome</keyword>
<reference evidence="1 2" key="1">
    <citation type="submission" date="2020-12" db="EMBL/GenBank/DDBJ databases">
        <title>HMF7856_wgs.fasta genome submission.</title>
        <authorList>
            <person name="Kang H."/>
            <person name="Kim H."/>
            <person name="Joh K."/>
        </authorList>
    </citation>
    <scope>NUCLEOTIDE SEQUENCE [LARGE SCALE GENOMIC DNA]</scope>
    <source>
        <strain evidence="1 2">HMF7856</strain>
    </source>
</reference>
<name>A0A6I4HXN7_9SPHI</name>
<dbReference type="Proteomes" id="UP000429232">
    <property type="component" value="Chromosome"/>
</dbReference>
<accession>A0A6I4HXN7</accession>
<evidence type="ECO:0000313" key="2">
    <source>
        <dbReference type="Proteomes" id="UP000429232"/>
    </source>
</evidence>
<evidence type="ECO:0000313" key="1">
    <source>
        <dbReference type="EMBL" id="QQL49333.1"/>
    </source>
</evidence>
<dbReference type="RefSeq" id="WP_157524450.1">
    <property type="nucleotide sequence ID" value="NZ_CP066775.1"/>
</dbReference>
<organism evidence="1 2">
    <name type="scientific">Mucilaginibacter ginkgonis</name>
    <dbReference type="NCBI Taxonomy" id="2682091"/>
    <lineage>
        <taxon>Bacteria</taxon>
        <taxon>Pseudomonadati</taxon>
        <taxon>Bacteroidota</taxon>
        <taxon>Sphingobacteriia</taxon>
        <taxon>Sphingobacteriales</taxon>
        <taxon>Sphingobacteriaceae</taxon>
        <taxon>Mucilaginibacter</taxon>
    </lineage>
</organism>